<evidence type="ECO:0000313" key="18">
    <source>
        <dbReference type="Proteomes" id="UP000681290"/>
    </source>
</evidence>
<evidence type="ECO:0000256" key="9">
    <source>
        <dbReference type="ARBA" id="ARBA00022777"/>
    </source>
</evidence>
<dbReference type="Gene3D" id="3.30.565.10">
    <property type="entry name" value="Histidine kinase-like ATPase, C-terminal domain"/>
    <property type="match status" value="1"/>
</dbReference>
<dbReference type="InterPro" id="IPR036890">
    <property type="entry name" value="HATPase_C_sf"/>
</dbReference>
<dbReference type="InterPro" id="IPR010559">
    <property type="entry name" value="Sig_transdc_His_kin_internal"/>
</dbReference>
<keyword evidence="10" id="KW-0067">ATP-binding</keyword>
<evidence type="ECO:0000256" key="2">
    <source>
        <dbReference type="ARBA" id="ARBA00004651"/>
    </source>
</evidence>
<comment type="subcellular location">
    <subcellularLocation>
        <location evidence="2">Cell membrane</location>
        <topology evidence="2">Multi-pass membrane protein</topology>
    </subcellularLocation>
</comment>
<keyword evidence="13 14" id="KW-0472">Membrane</keyword>
<keyword evidence="11 14" id="KW-1133">Transmembrane helix</keyword>
<comment type="catalytic activity">
    <reaction evidence="1">
        <text>ATP + protein L-histidine = ADP + protein N-phospho-L-histidine.</text>
        <dbReference type="EC" id="2.7.13.3"/>
    </reaction>
</comment>
<keyword evidence="12" id="KW-0902">Two-component regulatory system</keyword>
<evidence type="ECO:0000256" key="5">
    <source>
        <dbReference type="ARBA" id="ARBA00022553"/>
    </source>
</evidence>
<keyword evidence="4" id="KW-1003">Cell membrane</keyword>
<feature type="domain" description="Histidine kinase" evidence="15">
    <location>
        <begin position="485"/>
        <end position="594"/>
    </location>
</feature>
<organism evidence="17 18">
    <name type="scientific">Paenibacillus woosongensis</name>
    <dbReference type="NCBI Taxonomy" id="307580"/>
    <lineage>
        <taxon>Bacteria</taxon>
        <taxon>Bacillati</taxon>
        <taxon>Bacillota</taxon>
        <taxon>Bacilli</taxon>
        <taxon>Bacillales</taxon>
        <taxon>Paenibacillaceae</taxon>
        <taxon>Paenibacillus</taxon>
    </lineage>
</organism>
<dbReference type="PROSITE" id="PS50885">
    <property type="entry name" value="HAMP"/>
    <property type="match status" value="1"/>
</dbReference>
<feature type="transmembrane region" description="Helical" evidence="14">
    <location>
        <begin position="302"/>
        <end position="321"/>
    </location>
</feature>
<keyword evidence="6" id="KW-0808">Transferase</keyword>
<evidence type="ECO:0000256" key="1">
    <source>
        <dbReference type="ARBA" id="ARBA00000085"/>
    </source>
</evidence>
<evidence type="ECO:0000256" key="3">
    <source>
        <dbReference type="ARBA" id="ARBA00012438"/>
    </source>
</evidence>
<dbReference type="Proteomes" id="UP000681290">
    <property type="component" value="Unassembled WGS sequence"/>
</dbReference>
<evidence type="ECO:0000256" key="6">
    <source>
        <dbReference type="ARBA" id="ARBA00022679"/>
    </source>
</evidence>
<dbReference type="PANTHER" id="PTHR34220">
    <property type="entry name" value="SENSOR HISTIDINE KINASE YPDA"/>
    <property type="match status" value="1"/>
</dbReference>
<gene>
    <name evidence="17" type="ORF">J15TS10_48980</name>
</gene>
<dbReference type="PROSITE" id="PS50109">
    <property type="entry name" value="HIS_KIN"/>
    <property type="match status" value="1"/>
</dbReference>
<evidence type="ECO:0000256" key="10">
    <source>
        <dbReference type="ARBA" id="ARBA00022840"/>
    </source>
</evidence>
<evidence type="ECO:0000256" key="13">
    <source>
        <dbReference type="ARBA" id="ARBA00023136"/>
    </source>
</evidence>
<dbReference type="SMART" id="SM00304">
    <property type="entry name" value="HAMP"/>
    <property type="match status" value="1"/>
</dbReference>
<dbReference type="SUPFAM" id="SSF158472">
    <property type="entry name" value="HAMP domain-like"/>
    <property type="match status" value="1"/>
</dbReference>
<dbReference type="PANTHER" id="PTHR34220:SF11">
    <property type="entry name" value="SENSOR PROTEIN KINASE HPTS"/>
    <property type="match status" value="1"/>
</dbReference>
<keyword evidence="5" id="KW-0597">Phosphoprotein</keyword>
<accession>A0ABQ4MYS0</accession>
<evidence type="ECO:0000256" key="7">
    <source>
        <dbReference type="ARBA" id="ARBA00022692"/>
    </source>
</evidence>
<dbReference type="SMART" id="SM00387">
    <property type="entry name" value="HATPase_c"/>
    <property type="match status" value="1"/>
</dbReference>
<evidence type="ECO:0000259" key="15">
    <source>
        <dbReference type="PROSITE" id="PS50109"/>
    </source>
</evidence>
<dbReference type="Pfam" id="PF06580">
    <property type="entry name" value="His_kinase"/>
    <property type="match status" value="1"/>
</dbReference>
<evidence type="ECO:0000256" key="14">
    <source>
        <dbReference type="SAM" id="Phobius"/>
    </source>
</evidence>
<name>A0ABQ4MYS0_9BACL</name>
<dbReference type="EC" id="2.7.13.3" evidence="3"/>
<dbReference type="Pfam" id="PF00672">
    <property type="entry name" value="HAMP"/>
    <property type="match status" value="1"/>
</dbReference>
<evidence type="ECO:0000256" key="4">
    <source>
        <dbReference type="ARBA" id="ARBA00022475"/>
    </source>
</evidence>
<proteinExistence type="predicted"/>
<keyword evidence="9" id="KW-0418">Kinase</keyword>
<dbReference type="CDD" id="cd06225">
    <property type="entry name" value="HAMP"/>
    <property type="match status" value="1"/>
</dbReference>
<dbReference type="Gene3D" id="3.30.450.20">
    <property type="entry name" value="PAS domain"/>
    <property type="match status" value="1"/>
</dbReference>
<evidence type="ECO:0000256" key="11">
    <source>
        <dbReference type="ARBA" id="ARBA00022989"/>
    </source>
</evidence>
<reference evidence="17 18" key="1">
    <citation type="submission" date="2021-03" db="EMBL/GenBank/DDBJ databases">
        <title>Antimicrobial resistance genes in bacteria isolated from Japanese honey, and their potential for conferring macrolide and lincosamide resistance in the American foulbrood pathogen Paenibacillus larvae.</title>
        <authorList>
            <person name="Okamoto M."/>
            <person name="Kumagai M."/>
            <person name="Kanamori H."/>
            <person name="Takamatsu D."/>
        </authorList>
    </citation>
    <scope>NUCLEOTIDE SEQUENCE [LARGE SCALE GENOMIC DNA]</scope>
    <source>
        <strain evidence="17 18">J15TS10</strain>
    </source>
</reference>
<evidence type="ECO:0000259" key="16">
    <source>
        <dbReference type="PROSITE" id="PS50885"/>
    </source>
</evidence>
<dbReference type="EMBL" id="BOSM01000014">
    <property type="protein sequence ID" value="GIP61084.1"/>
    <property type="molecule type" value="Genomic_DNA"/>
</dbReference>
<evidence type="ECO:0000256" key="12">
    <source>
        <dbReference type="ARBA" id="ARBA00023012"/>
    </source>
</evidence>
<dbReference type="InterPro" id="IPR005467">
    <property type="entry name" value="His_kinase_dom"/>
</dbReference>
<feature type="domain" description="HAMP" evidence="16">
    <location>
        <begin position="323"/>
        <end position="375"/>
    </location>
</feature>
<evidence type="ECO:0000313" key="17">
    <source>
        <dbReference type="EMBL" id="GIP61084.1"/>
    </source>
</evidence>
<sequence>MMRFIQSSIRNKLILLLLFSVVVPVATSNIITYVYTKNSLKNQAIDINKKLISEGRENLLNYLDTIENSTFTLYSNATLENILNRGWTDNQSESYIMTAMQLVSRSAEGIHQVYLSVDSNNRSYLLYKDTYTKGFTNHPPILDEQITPYVAYVESTHESHNFELKPVTSADSKMVFTIHRPLYMIPSTERIGIISVDVKLDIVENLVARLFDSKKEELYILDKEGRVVYTSGDSKVGEILTEAWAQNIAMSTETLGSLELKTAEFSGITIFSKLESSMVDWTIVKRVPDVSLYANARQLGLINSWVAIIFLVIALVAIVVVSDRFTKPIKELIRWSNAIQAGKLEETISINRMDEIGSLARRFKSMMQTINDLILRGYKLSLANKTNELKILQSQINPHFMYNSLQSIGALALEYNVPKVYMLLMSMGQIMHYSMNSKETTVPLAKEMEYVNYYLVLQKQRFEDDLHFDMHIDNDTKNITVPKMIVQPIVENYFKHGKHSSAQAGHITIHTYLNEEVLIIVVEDNGGGIPEERLNQLRHELSRIQNSAIDRAEHIGLMNVLNRLRLYHGNQAGLELNNLENGGLKVTILIPLWSNDEEESTKSST</sequence>
<dbReference type="InterPro" id="IPR050640">
    <property type="entry name" value="Bact_2-comp_sensor_kinase"/>
</dbReference>
<dbReference type="InterPro" id="IPR003660">
    <property type="entry name" value="HAMP_dom"/>
</dbReference>
<keyword evidence="7 14" id="KW-0812">Transmembrane</keyword>
<dbReference type="RefSeq" id="WP_213595139.1">
    <property type="nucleotide sequence ID" value="NZ_BOSM01000014.1"/>
</dbReference>
<dbReference type="InterPro" id="IPR003594">
    <property type="entry name" value="HATPase_dom"/>
</dbReference>
<dbReference type="Pfam" id="PF02518">
    <property type="entry name" value="HATPase_c"/>
    <property type="match status" value="1"/>
</dbReference>
<keyword evidence="18" id="KW-1185">Reference proteome</keyword>
<protein>
    <recommendedName>
        <fullName evidence="3">histidine kinase</fullName>
        <ecNumber evidence="3">2.7.13.3</ecNumber>
    </recommendedName>
</protein>
<dbReference type="Gene3D" id="1.10.8.500">
    <property type="entry name" value="HAMP domain in histidine kinase"/>
    <property type="match status" value="1"/>
</dbReference>
<keyword evidence="8" id="KW-0547">Nucleotide-binding</keyword>
<dbReference type="SUPFAM" id="SSF55874">
    <property type="entry name" value="ATPase domain of HSP90 chaperone/DNA topoisomerase II/histidine kinase"/>
    <property type="match status" value="1"/>
</dbReference>
<evidence type="ECO:0000256" key="8">
    <source>
        <dbReference type="ARBA" id="ARBA00022741"/>
    </source>
</evidence>
<comment type="caution">
    <text evidence="17">The sequence shown here is derived from an EMBL/GenBank/DDBJ whole genome shotgun (WGS) entry which is preliminary data.</text>
</comment>